<name>C1DVW8_SULAA</name>
<organism evidence="1 2">
    <name type="scientific">Sulfurihydrogenibium azorense (strain DSM 15241 / OCM 825 / Az-Fu1)</name>
    <dbReference type="NCBI Taxonomy" id="204536"/>
    <lineage>
        <taxon>Bacteria</taxon>
        <taxon>Pseudomonadati</taxon>
        <taxon>Aquificota</taxon>
        <taxon>Aquificia</taxon>
        <taxon>Aquificales</taxon>
        <taxon>Hydrogenothermaceae</taxon>
        <taxon>Sulfurihydrogenibium</taxon>
    </lineage>
</organism>
<gene>
    <name evidence="1" type="ordered locus">SULAZ_1286</name>
</gene>
<dbReference type="SUPFAM" id="SSF81593">
    <property type="entry name" value="Nucleotidyltransferase substrate binding subunit/domain"/>
    <property type="match status" value="1"/>
</dbReference>
<dbReference type="Gene3D" id="1.20.120.330">
    <property type="entry name" value="Nucleotidyltransferases domain 2"/>
    <property type="match status" value="1"/>
</dbReference>
<accession>C1DVW8</accession>
<protein>
    <recommendedName>
        <fullName evidence="3">DUF86 domain-containing protein</fullName>
    </recommendedName>
</protein>
<dbReference type="Proteomes" id="UP000001369">
    <property type="component" value="Chromosome"/>
</dbReference>
<dbReference type="AlphaFoldDB" id="C1DVW8"/>
<proteinExistence type="predicted"/>
<sequence>MICQAYKDLESSVKLLEYSLSKYKPFDPTVVYSYEDLEYYDSLSFRFEKAVEMFFSFFKTLELYLYGELSQTIRQRLQKMEKIGIINNLEDYMEAKLLRNKVVHAYLPEKLEEIYSTVEKLSKILLQDFDKIEKYIQEEIKC</sequence>
<evidence type="ECO:0008006" key="3">
    <source>
        <dbReference type="Google" id="ProtNLM"/>
    </source>
</evidence>
<evidence type="ECO:0000313" key="1">
    <source>
        <dbReference type="EMBL" id="ACN99102.1"/>
    </source>
</evidence>
<dbReference type="KEGG" id="saf:SULAZ_1286"/>
<reference evidence="1 2" key="1">
    <citation type="journal article" date="2009" name="J. Bacteriol.">
        <title>Complete and draft genome sequences of six members of the Aquificales.</title>
        <authorList>
            <person name="Reysenbach A.L."/>
            <person name="Hamamura N."/>
            <person name="Podar M."/>
            <person name="Griffiths E."/>
            <person name="Ferreira S."/>
            <person name="Hochstein R."/>
            <person name="Heidelberg J."/>
            <person name="Johnson J."/>
            <person name="Mead D."/>
            <person name="Pohorille A."/>
            <person name="Sarmiento M."/>
            <person name="Schweighofer K."/>
            <person name="Seshadri R."/>
            <person name="Voytek M.A."/>
        </authorList>
    </citation>
    <scope>NUCLEOTIDE SEQUENCE [LARGE SCALE GENOMIC DNA]</scope>
    <source>
        <strain evidence="2">Az-Fu1 / DSM 15241 / OCM 825</strain>
    </source>
</reference>
<keyword evidence="2" id="KW-1185">Reference proteome</keyword>
<dbReference type="HOGENOM" id="CLU_142848_0_0_0"/>
<evidence type="ECO:0000313" key="2">
    <source>
        <dbReference type="Proteomes" id="UP000001369"/>
    </source>
</evidence>
<dbReference type="STRING" id="204536.SULAZ_1286"/>
<dbReference type="EMBL" id="CP001229">
    <property type="protein sequence ID" value="ACN99102.1"/>
    <property type="molecule type" value="Genomic_DNA"/>
</dbReference>